<reference evidence="1 2" key="1">
    <citation type="submission" date="2016-12" db="EMBL/GenBank/DDBJ databases">
        <authorList>
            <person name="Song W.-J."/>
            <person name="Kurnit D.M."/>
        </authorList>
    </citation>
    <scope>NUCLEOTIDE SEQUENCE [LARGE SCALE GENOMIC DNA]</scope>
    <source>
        <strain evidence="1 2">DSM 12503</strain>
    </source>
</reference>
<dbReference type="OrthoDB" id="7061864at2"/>
<gene>
    <name evidence="1" type="ORF">SAMN02745217_00311</name>
</gene>
<dbReference type="STRING" id="1121345.SAMN02745217_00311"/>
<sequence>MAKRDRYNVLVILTNNAALIWKEARGIAPDSSADKLDDAMLEWQSELTKTLKIWIDKGLAMTAGELILARANLGAVVESWLKFFYCVYYEDYCKSPITNNKGKMIEPEKASFDNLKDFSSGKLWDDVNSPVYAWVDSVQHKRNAIHSFRYRDIGTAQEFLDDIDHLYNFVENVLSHFPPLEDYIEAYPADYVMNPYSD</sequence>
<organism evidence="1 2">
    <name type="scientific">Anaerocolumna xylanovorans DSM 12503</name>
    <dbReference type="NCBI Taxonomy" id="1121345"/>
    <lineage>
        <taxon>Bacteria</taxon>
        <taxon>Bacillati</taxon>
        <taxon>Bacillota</taxon>
        <taxon>Clostridia</taxon>
        <taxon>Lachnospirales</taxon>
        <taxon>Lachnospiraceae</taxon>
        <taxon>Anaerocolumna</taxon>
    </lineage>
</organism>
<evidence type="ECO:0000313" key="1">
    <source>
        <dbReference type="EMBL" id="SHO43658.1"/>
    </source>
</evidence>
<name>A0A1M7XXL0_9FIRM</name>
<accession>A0A1M7XXL0</accession>
<dbReference type="Proteomes" id="UP000184612">
    <property type="component" value="Unassembled WGS sequence"/>
</dbReference>
<evidence type="ECO:0000313" key="2">
    <source>
        <dbReference type="Proteomes" id="UP000184612"/>
    </source>
</evidence>
<dbReference type="EMBL" id="FRFD01000003">
    <property type="protein sequence ID" value="SHO43658.1"/>
    <property type="molecule type" value="Genomic_DNA"/>
</dbReference>
<proteinExistence type="predicted"/>
<keyword evidence="2" id="KW-1185">Reference proteome</keyword>
<dbReference type="AlphaFoldDB" id="A0A1M7XXL0"/>
<dbReference type="RefSeq" id="WP_073587049.1">
    <property type="nucleotide sequence ID" value="NZ_FRFD01000003.1"/>
</dbReference>
<protein>
    <submittedName>
        <fullName evidence="1">Uncharacterized protein</fullName>
    </submittedName>
</protein>